<gene>
    <name evidence="4" type="ORF">OVA965_LOCUS6489</name>
    <name evidence="5" type="ORF">TMI583_LOCUS6485</name>
</gene>
<proteinExistence type="predicted"/>
<dbReference type="SMART" id="SM00609">
    <property type="entry name" value="VIT"/>
    <property type="match status" value="1"/>
</dbReference>
<reference evidence="5" key="1">
    <citation type="submission" date="2021-02" db="EMBL/GenBank/DDBJ databases">
        <authorList>
            <person name="Nowell W R."/>
        </authorList>
    </citation>
    <scope>NUCLEOTIDE SEQUENCE</scope>
</reference>
<feature type="domain" description="VWFA" evidence="2">
    <location>
        <begin position="282"/>
        <end position="457"/>
    </location>
</feature>
<name>A0A8S2HD65_9BILA</name>
<evidence type="ECO:0000313" key="6">
    <source>
        <dbReference type="Proteomes" id="UP000682733"/>
    </source>
</evidence>
<evidence type="ECO:0000313" key="4">
    <source>
        <dbReference type="EMBL" id="CAF0837864.1"/>
    </source>
</evidence>
<comment type="caution">
    <text evidence="5">The sequence shown here is derived from an EMBL/GenBank/DDBJ whole genome shotgun (WGS) entry which is preliminary data.</text>
</comment>
<dbReference type="PROSITE" id="PS51468">
    <property type="entry name" value="VIT"/>
    <property type="match status" value="1"/>
</dbReference>
<evidence type="ECO:0000259" key="3">
    <source>
        <dbReference type="PROSITE" id="PS51468"/>
    </source>
</evidence>
<organism evidence="5 6">
    <name type="scientific">Didymodactylos carnosus</name>
    <dbReference type="NCBI Taxonomy" id="1234261"/>
    <lineage>
        <taxon>Eukaryota</taxon>
        <taxon>Metazoa</taxon>
        <taxon>Spiralia</taxon>
        <taxon>Gnathifera</taxon>
        <taxon>Rotifera</taxon>
        <taxon>Eurotatoria</taxon>
        <taxon>Bdelloidea</taxon>
        <taxon>Philodinida</taxon>
        <taxon>Philodinidae</taxon>
        <taxon>Didymodactylos</taxon>
    </lineage>
</organism>
<dbReference type="Gene3D" id="3.40.50.410">
    <property type="entry name" value="von Willebrand factor, type A domain"/>
    <property type="match status" value="1"/>
</dbReference>
<evidence type="ECO:0000313" key="5">
    <source>
        <dbReference type="EMBL" id="CAF3622753.1"/>
    </source>
</evidence>
<dbReference type="PANTHER" id="PTHR45737">
    <property type="entry name" value="VON WILLEBRAND FACTOR A DOMAIN-CONTAINING PROTEIN 5A"/>
    <property type="match status" value="1"/>
</dbReference>
<dbReference type="InterPro" id="IPR002035">
    <property type="entry name" value="VWF_A"/>
</dbReference>
<protein>
    <submittedName>
        <fullName evidence="5">Uncharacterized protein</fullName>
    </submittedName>
</protein>
<evidence type="ECO:0000256" key="1">
    <source>
        <dbReference type="SAM" id="MobiDB-lite"/>
    </source>
</evidence>
<dbReference type="Proteomes" id="UP000682733">
    <property type="component" value="Unassembled WGS sequence"/>
</dbReference>
<dbReference type="AlphaFoldDB" id="A0A8S2HD65"/>
<dbReference type="SMART" id="SM00327">
    <property type="entry name" value="VWA"/>
    <property type="match status" value="1"/>
</dbReference>
<feature type="compositionally biased region" description="Basic residues" evidence="1">
    <location>
        <begin position="767"/>
        <end position="794"/>
    </location>
</feature>
<feature type="region of interest" description="Disordered" evidence="1">
    <location>
        <begin position="734"/>
        <end position="812"/>
    </location>
</feature>
<dbReference type="PROSITE" id="PS50234">
    <property type="entry name" value="VWFA"/>
    <property type="match status" value="1"/>
</dbReference>
<dbReference type="InterPro" id="IPR036465">
    <property type="entry name" value="vWFA_dom_sf"/>
</dbReference>
<dbReference type="InterPro" id="IPR013694">
    <property type="entry name" value="VIT"/>
</dbReference>
<dbReference type="Pfam" id="PF08487">
    <property type="entry name" value="VIT"/>
    <property type="match status" value="1"/>
</dbReference>
<feature type="domain" description="VIT" evidence="3">
    <location>
        <begin position="8"/>
        <end position="138"/>
    </location>
</feature>
<dbReference type="Pfam" id="PF13768">
    <property type="entry name" value="VWA_3"/>
    <property type="match status" value="1"/>
</dbReference>
<accession>A0A8S2HD65</accession>
<dbReference type="SUPFAM" id="SSF53300">
    <property type="entry name" value="vWA-like"/>
    <property type="match status" value="1"/>
</dbReference>
<sequence>MSRRLRVEQVTTRRFEDQLKYVPLKSVTVISHIRSFAADVIIRQTFTNEELTPIEAVYCFPIEESASVYQFIARVDDREIHAELKELKEAQNTYTSAIRQGHGAYLLEQNDKSNDIFTISIGALKSQTTCEIEIHYVQELELIDGDHIQFIIPTTIAPRYNSDIGDVTSPAQTASKYVQSAPYTIEYNCKIDKLSHFNGQNIVKNISSSSHPISLGNLLSSTSIDVTLSQRNVHLNRDIILDIQVEPEIMTHVLVEQDATMISFVPTNELCLQKDQENVNNEYVFIIDCSGSMAEESKIGYARQAMLVFLKAIPVQSSFNVIRFGSSYEILFKNDTVVEYNEQNERTATHYIENMQADLGGTELYEPLKWIMEHPPKTNHSRQIFLLSDGEITDVHTVLDLCKQTSLTTRIFSFGLGSSPSRALIKGLARSTNGSYVFIPPNTHVDIAVAKQMSKALAPSLIQTKIKCNLGEYVISPRKIPPIYANQRLNIYLLMKTPITTELNGTFEFYSNNKVLPVPTVAFLVRKLREYRYSLKLGHRLQESKSLQARFNDLSKEIETDNKAKLIAISLKYNILCPYTAFVGIEKRLANDNSCIQLREVPIEIADNEDDNKQRDRTLKKRIAISHLGFLNGTFSASGHRGGSGDRGVRTLDKYRKQSCCTSAYNRPMINSPERDLQEEHYVINQFNNRNKVARSNNATSRIGFLNDTLSASGCGGGIGGLGVRTRDKEIQSLSPRLEDEEDDDTQEHTSFRKTRKRVETAQLYKQQRRLSRSHSRSRSRSRSPSHSRSRSRSRGAVQRKYSERKQNNDGYEENTVRRLIKMQQFDGTWNLNKEQLKEFLNVSDDQYQQITALEEDRVILSSIIIFVILKKLYQNDEQLWKPSVDKTHKYLLKHYGSKDKLDKLIEIITNIF</sequence>
<dbReference type="Proteomes" id="UP000677228">
    <property type="component" value="Unassembled WGS sequence"/>
</dbReference>
<evidence type="ECO:0000259" key="2">
    <source>
        <dbReference type="PROSITE" id="PS50234"/>
    </source>
</evidence>
<dbReference type="PANTHER" id="PTHR45737:SF6">
    <property type="entry name" value="VON WILLEBRAND FACTOR A DOMAIN-CONTAINING PROTEIN 5A"/>
    <property type="match status" value="1"/>
</dbReference>
<dbReference type="EMBL" id="CAJNOK010001961">
    <property type="protein sequence ID" value="CAF0837864.1"/>
    <property type="molecule type" value="Genomic_DNA"/>
</dbReference>
<dbReference type="EMBL" id="CAJOBA010001961">
    <property type="protein sequence ID" value="CAF3622753.1"/>
    <property type="molecule type" value="Genomic_DNA"/>
</dbReference>